<accession>A0A653DKH9</accession>
<dbReference type="Gene3D" id="2.170.140.10">
    <property type="entry name" value="Chitin binding domain"/>
    <property type="match status" value="1"/>
</dbReference>
<reference evidence="3 4" key="1">
    <citation type="submission" date="2019-01" db="EMBL/GenBank/DDBJ databases">
        <authorList>
            <person name="Sayadi A."/>
        </authorList>
    </citation>
    <scope>NUCLEOTIDE SEQUENCE [LARGE SCALE GENOMIC DNA]</scope>
</reference>
<proteinExistence type="predicted"/>
<feature type="domain" description="Chitin-binding type-2" evidence="2">
    <location>
        <begin position="86"/>
        <end position="142"/>
    </location>
</feature>
<feature type="signal peptide" evidence="1">
    <location>
        <begin position="1"/>
        <end position="18"/>
    </location>
</feature>
<dbReference type="SUPFAM" id="SSF57625">
    <property type="entry name" value="Invertebrate chitin-binding proteins"/>
    <property type="match status" value="1"/>
</dbReference>
<dbReference type="GO" id="GO:0005576">
    <property type="term" value="C:extracellular region"/>
    <property type="evidence" value="ECO:0007669"/>
    <property type="project" value="InterPro"/>
</dbReference>
<feature type="chain" id="PRO_5024822722" description="Chitin-binding type-2 domain-containing protein" evidence="1">
    <location>
        <begin position="19"/>
        <end position="158"/>
    </location>
</feature>
<dbReference type="AlphaFoldDB" id="A0A653DKH9"/>
<dbReference type="Proteomes" id="UP000410492">
    <property type="component" value="Unassembled WGS sequence"/>
</dbReference>
<gene>
    <name evidence="3" type="ORF">CALMAC_LOCUS18315</name>
</gene>
<keyword evidence="4" id="KW-1185">Reference proteome</keyword>
<dbReference type="OrthoDB" id="6020543at2759"/>
<dbReference type="Pfam" id="PF01607">
    <property type="entry name" value="CBM_14"/>
    <property type="match status" value="1"/>
</dbReference>
<dbReference type="EMBL" id="CAACVG010012700">
    <property type="protein sequence ID" value="VEN60716.1"/>
    <property type="molecule type" value="Genomic_DNA"/>
</dbReference>
<dbReference type="InterPro" id="IPR002557">
    <property type="entry name" value="Chitin-bd_dom"/>
</dbReference>
<name>A0A653DKH9_CALMS</name>
<dbReference type="GO" id="GO:0008061">
    <property type="term" value="F:chitin binding"/>
    <property type="evidence" value="ECO:0007669"/>
    <property type="project" value="InterPro"/>
</dbReference>
<evidence type="ECO:0000313" key="3">
    <source>
        <dbReference type="EMBL" id="VEN60716.1"/>
    </source>
</evidence>
<organism evidence="3 4">
    <name type="scientific">Callosobruchus maculatus</name>
    <name type="common">Southern cowpea weevil</name>
    <name type="synonym">Pulse bruchid</name>
    <dbReference type="NCBI Taxonomy" id="64391"/>
    <lineage>
        <taxon>Eukaryota</taxon>
        <taxon>Metazoa</taxon>
        <taxon>Ecdysozoa</taxon>
        <taxon>Arthropoda</taxon>
        <taxon>Hexapoda</taxon>
        <taxon>Insecta</taxon>
        <taxon>Pterygota</taxon>
        <taxon>Neoptera</taxon>
        <taxon>Endopterygota</taxon>
        <taxon>Coleoptera</taxon>
        <taxon>Polyphaga</taxon>
        <taxon>Cucujiformia</taxon>
        <taxon>Chrysomeloidea</taxon>
        <taxon>Chrysomelidae</taxon>
        <taxon>Bruchinae</taxon>
        <taxon>Bruchini</taxon>
        <taxon>Callosobruchus</taxon>
    </lineage>
</organism>
<evidence type="ECO:0000259" key="2">
    <source>
        <dbReference type="PROSITE" id="PS50940"/>
    </source>
</evidence>
<keyword evidence="1" id="KW-0732">Signal</keyword>
<evidence type="ECO:0000256" key="1">
    <source>
        <dbReference type="SAM" id="SignalP"/>
    </source>
</evidence>
<sequence>MNLAPVIFLSIGISWSSCFTISSERDTLLPTQTILNDEIVRMTSDGQIITIQCPAGTRLDKTAMICAFVEDKENPLGISALEGKEEEICIPGKTKKSVLPAFEDCRHFVLCGSSGSFKMECPGTMLFNEHINACDYMETAHCCEYPEKNSSRLLQRTE</sequence>
<dbReference type="SMART" id="SM00494">
    <property type="entry name" value="ChtBD2"/>
    <property type="match status" value="1"/>
</dbReference>
<dbReference type="PROSITE" id="PS50940">
    <property type="entry name" value="CHIT_BIND_II"/>
    <property type="match status" value="1"/>
</dbReference>
<evidence type="ECO:0000313" key="4">
    <source>
        <dbReference type="Proteomes" id="UP000410492"/>
    </source>
</evidence>
<dbReference type="InterPro" id="IPR036508">
    <property type="entry name" value="Chitin-bd_dom_sf"/>
</dbReference>
<protein>
    <recommendedName>
        <fullName evidence="2">Chitin-binding type-2 domain-containing protein</fullName>
    </recommendedName>
</protein>